<protein>
    <recommendedName>
        <fullName evidence="7">Enoyl-CoA hydratase domain-containing protein 3, mitochondrial</fullName>
    </recommendedName>
</protein>
<sequence length="266" mass="27812">MGCADTGVLTLTLNRPEQRNALSVGLLESLREQLVSLRDDAGSTYRAVVVQANGPAFCAGHDLKEIIDPANADEDSHRQLFELCSEVMMLVETIPQPVIAAVHGIATAAGCQLVAATDLAVSAPSCRFATPGVSIGLFCSTPAVPLVRCVGKKAAMDMLLTGRLVPADEAKRIGLVSHVAAAHPDDAQAEAVAAQFEAHQLAQAIASRSGSALGIGKQTLAAQIGAPLDKAYALASEAMTRNMATEDAAEGISAFLDKRHPSWRHR</sequence>
<evidence type="ECO:0000256" key="2">
    <source>
        <dbReference type="ARBA" id="ARBA00022832"/>
    </source>
</evidence>
<dbReference type="Proteomes" id="UP001642464">
    <property type="component" value="Unassembled WGS sequence"/>
</dbReference>
<dbReference type="InterPro" id="IPR052377">
    <property type="entry name" value="Mitochondrial_ECH-domain"/>
</dbReference>
<evidence type="ECO:0000256" key="7">
    <source>
        <dbReference type="ARBA" id="ARBA00040545"/>
    </source>
</evidence>
<dbReference type="NCBIfam" id="NF006008">
    <property type="entry name" value="PRK08139.1"/>
    <property type="match status" value="1"/>
</dbReference>
<keyword evidence="3" id="KW-0809">Transit peptide</keyword>
<keyword evidence="9" id="KW-1185">Reference proteome</keyword>
<evidence type="ECO:0000313" key="9">
    <source>
        <dbReference type="Proteomes" id="UP001642464"/>
    </source>
</evidence>
<evidence type="ECO:0000256" key="5">
    <source>
        <dbReference type="ARBA" id="ARBA00023128"/>
    </source>
</evidence>
<dbReference type="SUPFAM" id="SSF52096">
    <property type="entry name" value="ClpP/crotonase"/>
    <property type="match status" value="1"/>
</dbReference>
<comment type="subcellular location">
    <subcellularLocation>
        <location evidence="1">Mitochondrion</location>
    </subcellularLocation>
</comment>
<dbReference type="InterPro" id="IPR001753">
    <property type="entry name" value="Enoyl-CoA_hydra/iso"/>
</dbReference>
<dbReference type="CDD" id="cd06558">
    <property type="entry name" value="crotonase-like"/>
    <property type="match status" value="1"/>
</dbReference>
<proteinExistence type="predicted"/>
<evidence type="ECO:0000256" key="6">
    <source>
        <dbReference type="ARBA" id="ARBA00037410"/>
    </source>
</evidence>
<dbReference type="Pfam" id="PF00378">
    <property type="entry name" value="ECH_1"/>
    <property type="match status" value="1"/>
</dbReference>
<dbReference type="Gene3D" id="3.90.226.10">
    <property type="entry name" value="2-enoyl-CoA Hydratase, Chain A, domain 1"/>
    <property type="match status" value="1"/>
</dbReference>
<comment type="function">
    <text evidence="6">May play a role in fatty acid biosynthesis and insulin sensitivity.</text>
</comment>
<dbReference type="PANTHER" id="PTHR43602:SF1">
    <property type="entry name" value="ENOYL-COA HYDRATASE DOMAIN-CONTAINING PROTEIN 3, MITOCHONDRIAL"/>
    <property type="match status" value="1"/>
</dbReference>
<organism evidence="8 9">
    <name type="scientific">Durusdinium trenchii</name>
    <dbReference type="NCBI Taxonomy" id="1381693"/>
    <lineage>
        <taxon>Eukaryota</taxon>
        <taxon>Sar</taxon>
        <taxon>Alveolata</taxon>
        <taxon>Dinophyceae</taxon>
        <taxon>Suessiales</taxon>
        <taxon>Symbiodiniaceae</taxon>
        <taxon>Durusdinium</taxon>
    </lineage>
</organism>
<dbReference type="EMBL" id="CAXAMM010011961">
    <property type="protein sequence ID" value="CAK9027550.1"/>
    <property type="molecule type" value="Genomic_DNA"/>
</dbReference>
<evidence type="ECO:0000256" key="3">
    <source>
        <dbReference type="ARBA" id="ARBA00022946"/>
    </source>
</evidence>
<dbReference type="Gene3D" id="1.10.12.10">
    <property type="entry name" value="Lyase 2-enoyl-coa Hydratase, Chain A, domain 2"/>
    <property type="match status" value="1"/>
</dbReference>
<dbReference type="InterPro" id="IPR029045">
    <property type="entry name" value="ClpP/crotonase-like_dom_sf"/>
</dbReference>
<keyword evidence="4" id="KW-0443">Lipid metabolism</keyword>
<keyword evidence="5" id="KW-0496">Mitochondrion</keyword>
<evidence type="ECO:0000256" key="1">
    <source>
        <dbReference type="ARBA" id="ARBA00004173"/>
    </source>
</evidence>
<comment type="caution">
    <text evidence="8">The sequence shown here is derived from an EMBL/GenBank/DDBJ whole genome shotgun (WGS) entry which is preliminary data.</text>
</comment>
<keyword evidence="2" id="KW-0276">Fatty acid metabolism</keyword>
<accession>A0ABP0KL46</accession>
<evidence type="ECO:0000256" key="4">
    <source>
        <dbReference type="ARBA" id="ARBA00023098"/>
    </source>
</evidence>
<evidence type="ECO:0000313" key="8">
    <source>
        <dbReference type="EMBL" id="CAK9027550.1"/>
    </source>
</evidence>
<dbReference type="PANTHER" id="PTHR43602">
    <property type="match status" value="1"/>
</dbReference>
<reference evidence="8 9" key="1">
    <citation type="submission" date="2024-02" db="EMBL/GenBank/DDBJ databases">
        <authorList>
            <person name="Chen Y."/>
            <person name="Shah S."/>
            <person name="Dougan E. K."/>
            <person name="Thang M."/>
            <person name="Chan C."/>
        </authorList>
    </citation>
    <scope>NUCLEOTIDE SEQUENCE [LARGE SCALE GENOMIC DNA]</scope>
</reference>
<name>A0ABP0KL46_9DINO</name>
<dbReference type="InterPro" id="IPR014748">
    <property type="entry name" value="Enoyl-CoA_hydra_C"/>
</dbReference>
<gene>
    <name evidence="8" type="ORF">SCF082_LOCUS17971</name>
</gene>